<dbReference type="SUPFAM" id="SSF53448">
    <property type="entry name" value="Nucleotide-diphospho-sugar transferases"/>
    <property type="match status" value="1"/>
</dbReference>
<comment type="similarity">
    <text evidence="8">Belongs to the glycosyltransferase 2 family. GtrB subfamily.</text>
</comment>
<dbReference type="EC" id="2.4.1.-" evidence="11"/>
<evidence type="ECO:0000256" key="1">
    <source>
        <dbReference type="ARBA" id="ARBA00004651"/>
    </source>
</evidence>
<keyword evidence="7 9" id="KW-0472">Membrane</keyword>
<dbReference type="PANTHER" id="PTHR48090">
    <property type="entry name" value="UNDECAPRENYL-PHOSPHATE 4-DEOXY-4-FORMAMIDO-L-ARABINOSE TRANSFERASE-RELATED"/>
    <property type="match status" value="1"/>
</dbReference>
<evidence type="ECO:0000256" key="5">
    <source>
        <dbReference type="ARBA" id="ARBA00022692"/>
    </source>
</evidence>
<evidence type="ECO:0000256" key="8">
    <source>
        <dbReference type="ARBA" id="ARBA00038152"/>
    </source>
</evidence>
<comment type="subcellular location">
    <subcellularLocation>
        <location evidence="1">Cell membrane</location>
        <topology evidence="1">Multi-pass membrane protein</topology>
    </subcellularLocation>
</comment>
<keyword evidence="4 11" id="KW-0808">Transferase</keyword>
<dbReference type="CDD" id="cd04187">
    <property type="entry name" value="DPM1_like_bac"/>
    <property type="match status" value="1"/>
</dbReference>
<dbReference type="InterPro" id="IPR029044">
    <property type="entry name" value="Nucleotide-diphossugar_trans"/>
</dbReference>
<dbReference type="Proteomes" id="UP000006697">
    <property type="component" value="Chromosome"/>
</dbReference>
<dbReference type="OrthoDB" id="9811884at2"/>
<organism evidence="11 12">
    <name type="scientific">Herminiimonas arsenicoxydans</name>
    <dbReference type="NCBI Taxonomy" id="204773"/>
    <lineage>
        <taxon>Bacteria</taxon>
        <taxon>Pseudomonadati</taxon>
        <taxon>Pseudomonadota</taxon>
        <taxon>Betaproteobacteria</taxon>
        <taxon>Burkholderiales</taxon>
        <taxon>Oxalobacteraceae</taxon>
        <taxon>Herminiimonas</taxon>
    </lineage>
</organism>
<dbReference type="AlphaFoldDB" id="A4G2K2"/>
<dbReference type="eggNOG" id="COG0463">
    <property type="taxonomic scope" value="Bacteria"/>
</dbReference>
<dbReference type="CAZy" id="GT2">
    <property type="family name" value="Glycosyltransferase Family 2"/>
</dbReference>
<keyword evidence="5 9" id="KW-0812">Transmembrane</keyword>
<evidence type="ECO:0000256" key="2">
    <source>
        <dbReference type="ARBA" id="ARBA00022475"/>
    </source>
</evidence>
<dbReference type="HOGENOM" id="CLU_033536_0_1_4"/>
<proteinExistence type="inferred from homology"/>
<dbReference type="GO" id="GO:0016757">
    <property type="term" value="F:glycosyltransferase activity"/>
    <property type="evidence" value="ECO:0007669"/>
    <property type="project" value="UniProtKB-KW"/>
</dbReference>
<feature type="transmembrane region" description="Helical" evidence="9">
    <location>
        <begin position="278"/>
        <end position="303"/>
    </location>
</feature>
<dbReference type="InterPro" id="IPR001173">
    <property type="entry name" value="Glyco_trans_2-like"/>
</dbReference>
<evidence type="ECO:0000256" key="9">
    <source>
        <dbReference type="SAM" id="Phobius"/>
    </source>
</evidence>
<evidence type="ECO:0000256" key="4">
    <source>
        <dbReference type="ARBA" id="ARBA00022679"/>
    </source>
</evidence>
<evidence type="ECO:0000259" key="10">
    <source>
        <dbReference type="Pfam" id="PF00535"/>
    </source>
</evidence>
<evidence type="ECO:0000256" key="6">
    <source>
        <dbReference type="ARBA" id="ARBA00022989"/>
    </source>
</evidence>
<feature type="transmembrane region" description="Helical" evidence="9">
    <location>
        <begin position="245"/>
        <end position="266"/>
    </location>
</feature>
<sequence>MENLHTITNVDSLISRPYTLTVIVPVFNEESVLPIFHDRLERALANINETWEVIYIDDGSNDNSYAILQNLKVLSTNVGIARFARNFGKEAAMSAGLNLAAGEAAVVIDSDLQDPPELIPSMLDAWHQGSDIVNMRRRQRKGESWLKKITAHLFYRIINRLSEVPVPEDVGDFRLLSRRAINALNLLEERNRFMKGLFAWIGYKNVTLDYDREARAAGETKWRYWRLWNFALEGITGFTVAPLKIATYLGSICSGVTIIYAVYFLSKTLMVGEPVKGFPTLIVTVLILGGLQLMAIGVIGEYLGRLFIESKRRPLYLLDEYQPSLDIAKLESSKIYK</sequence>
<evidence type="ECO:0000313" key="11">
    <source>
        <dbReference type="EMBL" id="CAL60739.1"/>
    </source>
</evidence>
<evidence type="ECO:0000313" key="12">
    <source>
        <dbReference type="Proteomes" id="UP000006697"/>
    </source>
</evidence>
<reference evidence="11 12" key="1">
    <citation type="journal article" date="2007" name="PLoS Genet.">
        <title>A tale of two oxidation states: bacterial colonization of arsenic-rich environments.</title>
        <authorList>
            <person name="Muller D."/>
            <person name="Medigue C."/>
            <person name="Koechler S."/>
            <person name="Barbe V."/>
            <person name="Barakat M."/>
            <person name="Talla E."/>
            <person name="Bonnefoy V."/>
            <person name="Krin E."/>
            <person name="Arsene-Ploetze F."/>
            <person name="Carapito C."/>
            <person name="Chandler M."/>
            <person name="Cournoyer B."/>
            <person name="Cruveiller S."/>
            <person name="Dossat C."/>
            <person name="Duval S."/>
            <person name="Heymann M."/>
            <person name="Leize E."/>
            <person name="Lieutaud A."/>
            <person name="Lievremont D."/>
            <person name="Makita Y."/>
            <person name="Mangenot S."/>
            <person name="Nitschke W."/>
            <person name="Ortet P."/>
            <person name="Perdrial N."/>
            <person name="Schoepp B."/>
            <person name="Siguier N."/>
            <person name="Simeonova D.D."/>
            <person name="Rouy Z."/>
            <person name="Segurens B."/>
            <person name="Turlin E."/>
            <person name="Vallenet D."/>
            <person name="Van Dorsselaer A."/>
            <person name="Weiss S."/>
            <person name="Weissenbach J."/>
            <person name="Lett M.C."/>
            <person name="Danchin A."/>
            <person name="Bertin P.N."/>
        </authorList>
    </citation>
    <scope>NUCLEOTIDE SEQUENCE [LARGE SCALE GENOMIC DNA]</scope>
    <source>
        <strain evidence="12">ULPAs1</strain>
    </source>
</reference>
<evidence type="ECO:0000256" key="7">
    <source>
        <dbReference type="ARBA" id="ARBA00023136"/>
    </source>
</evidence>
<protein>
    <submittedName>
        <fullName evidence="11">Glycosyl transferase, family 2</fullName>
        <ecNumber evidence="11">2.4.1.-</ecNumber>
    </submittedName>
</protein>
<dbReference type="Pfam" id="PF00535">
    <property type="entry name" value="Glycos_transf_2"/>
    <property type="match status" value="1"/>
</dbReference>
<name>A4G2K2_HERAR</name>
<evidence type="ECO:0000256" key="3">
    <source>
        <dbReference type="ARBA" id="ARBA00022676"/>
    </source>
</evidence>
<dbReference type="Gene3D" id="3.90.550.10">
    <property type="entry name" value="Spore Coat Polysaccharide Biosynthesis Protein SpsA, Chain A"/>
    <property type="match status" value="1"/>
</dbReference>
<keyword evidence="2" id="KW-1003">Cell membrane</keyword>
<feature type="domain" description="Glycosyltransferase 2-like" evidence="10">
    <location>
        <begin position="21"/>
        <end position="182"/>
    </location>
</feature>
<dbReference type="KEGG" id="har:HEAR0529"/>
<dbReference type="InterPro" id="IPR050256">
    <property type="entry name" value="Glycosyltransferase_2"/>
</dbReference>
<dbReference type="EMBL" id="CU207211">
    <property type="protein sequence ID" value="CAL60739.1"/>
    <property type="molecule type" value="Genomic_DNA"/>
</dbReference>
<keyword evidence="12" id="KW-1185">Reference proteome</keyword>
<dbReference type="FunFam" id="3.90.550.10:FF:000079">
    <property type="entry name" value="Probable glycosyl transferase"/>
    <property type="match status" value="1"/>
</dbReference>
<gene>
    <name evidence="11" type="primary">gtrB1</name>
    <name evidence="11" type="ordered locus">HEAR0529</name>
</gene>
<accession>A4G2K2</accession>
<dbReference type="PANTHER" id="PTHR48090:SF1">
    <property type="entry name" value="PROPHAGE BACTOPRENOL GLUCOSYL TRANSFERASE HOMOLOG"/>
    <property type="match status" value="1"/>
</dbReference>
<keyword evidence="6 9" id="KW-1133">Transmembrane helix</keyword>
<keyword evidence="3 11" id="KW-0328">Glycosyltransferase</keyword>
<dbReference type="GO" id="GO:0005886">
    <property type="term" value="C:plasma membrane"/>
    <property type="evidence" value="ECO:0007669"/>
    <property type="project" value="UniProtKB-SubCell"/>
</dbReference>
<dbReference type="STRING" id="204773.HEAR0529"/>